<sequence length="57" mass="6073">MRSGFMGGLFTGILAGALMAVLFGPSSAMRAGKKLFKISRGLKKKTTGLIKNVKEKE</sequence>
<dbReference type="AlphaFoldDB" id="A0A5S5AYV9"/>
<dbReference type="RefSeq" id="WP_170240238.1">
    <property type="nucleotide sequence ID" value="NZ_VNHO01000001.1"/>
</dbReference>
<name>A0A5S5AYV9_9FIRM</name>
<gene>
    <name evidence="1" type="ORF">LZ11_00056</name>
</gene>
<comment type="caution">
    <text evidence="1">The sequence shown here is derived from an EMBL/GenBank/DDBJ whole genome shotgun (WGS) entry which is preliminary data.</text>
</comment>
<organism evidence="1 2">
    <name type="scientific">Thermosediminibacter litoriperuensis</name>
    <dbReference type="NCBI Taxonomy" id="291989"/>
    <lineage>
        <taxon>Bacteria</taxon>
        <taxon>Bacillati</taxon>
        <taxon>Bacillota</taxon>
        <taxon>Clostridia</taxon>
        <taxon>Thermosediminibacterales</taxon>
        <taxon>Thermosediminibacteraceae</taxon>
        <taxon>Thermosediminibacter</taxon>
    </lineage>
</organism>
<evidence type="ECO:0000313" key="2">
    <source>
        <dbReference type="Proteomes" id="UP000322294"/>
    </source>
</evidence>
<keyword evidence="2" id="KW-1185">Reference proteome</keyword>
<dbReference type="Proteomes" id="UP000322294">
    <property type="component" value="Unassembled WGS sequence"/>
</dbReference>
<dbReference type="EMBL" id="VNHO01000001">
    <property type="protein sequence ID" value="TYP59895.1"/>
    <property type="molecule type" value="Genomic_DNA"/>
</dbReference>
<protein>
    <recommendedName>
        <fullName evidence="3">YtxH-like protein</fullName>
    </recommendedName>
</protein>
<reference evidence="1 2" key="1">
    <citation type="submission" date="2019-07" db="EMBL/GenBank/DDBJ databases">
        <title>Genomic Encyclopedia of Type Strains, Phase I: the one thousand microbial genomes (KMG-I) project.</title>
        <authorList>
            <person name="Kyrpides N."/>
        </authorList>
    </citation>
    <scope>NUCLEOTIDE SEQUENCE [LARGE SCALE GENOMIC DNA]</scope>
    <source>
        <strain evidence="1 2">DSM 16647</strain>
    </source>
</reference>
<evidence type="ECO:0000313" key="1">
    <source>
        <dbReference type="EMBL" id="TYP59895.1"/>
    </source>
</evidence>
<accession>A0A5S5AYV9</accession>
<proteinExistence type="predicted"/>
<evidence type="ECO:0008006" key="3">
    <source>
        <dbReference type="Google" id="ProtNLM"/>
    </source>
</evidence>